<evidence type="ECO:0000313" key="2">
    <source>
        <dbReference type="EMBL" id="SNQ60078.1"/>
    </source>
</evidence>
<dbReference type="EMBL" id="FZMP01000066">
    <property type="protein sequence ID" value="SNQ60078.1"/>
    <property type="molecule type" value="Genomic_DNA"/>
</dbReference>
<evidence type="ECO:0000313" key="3">
    <source>
        <dbReference type="Proteomes" id="UP000218615"/>
    </source>
</evidence>
<dbReference type="STRING" id="1392998.ANME2D_01256"/>
<dbReference type="RefSeq" id="WP_096204341.1">
    <property type="nucleotide sequence ID" value="NZ_FZMP01000066.1"/>
</dbReference>
<dbReference type="AlphaFoldDB" id="A0A284VLE8"/>
<proteinExistence type="predicted"/>
<feature type="region of interest" description="Disordered" evidence="1">
    <location>
        <begin position="110"/>
        <end position="142"/>
    </location>
</feature>
<gene>
    <name evidence="2" type="ORF">MNV_1580016</name>
</gene>
<dbReference type="Proteomes" id="UP000218615">
    <property type="component" value="Unassembled WGS sequence"/>
</dbReference>
<organism evidence="2 3">
    <name type="scientific">Candidatus Methanoperedens nitratireducens</name>
    <dbReference type="NCBI Taxonomy" id="1392998"/>
    <lineage>
        <taxon>Archaea</taxon>
        <taxon>Methanobacteriati</taxon>
        <taxon>Methanobacteriota</taxon>
        <taxon>Stenosarchaea group</taxon>
        <taxon>Methanomicrobia</taxon>
        <taxon>Methanosarcinales</taxon>
        <taxon>ANME-2 cluster</taxon>
        <taxon>Candidatus Methanoperedentaceae</taxon>
        <taxon>Candidatus Methanoperedens</taxon>
    </lineage>
</organism>
<protein>
    <submittedName>
        <fullName evidence="2">Uncharacterized protein</fullName>
    </submittedName>
</protein>
<reference evidence="3" key="1">
    <citation type="submission" date="2017-06" db="EMBL/GenBank/DDBJ databases">
        <authorList>
            <person name="Cremers G."/>
        </authorList>
    </citation>
    <scope>NUCLEOTIDE SEQUENCE [LARGE SCALE GENOMIC DNA]</scope>
</reference>
<sequence length="142" mass="16249">MDKPAPIQTQFEMRVVQNKSIIMENENKTIEPPKDAVLERLEQMLKTMPEASRQPILDLINKRKVELGLAKSGLPSAGYILKKPKAKPRPISKEKKESLRKIAKNVGTVKETEEVNPHDIDIKNEPLKKDKKVIEETDSYKH</sequence>
<name>A0A284VLE8_9EURY</name>
<dbReference type="OrthoDB" id="147503at2157"/>
<keyword evidence="3" id="KW-1185">Reference proteome</keyword>
<accession>A0A284VLE8</accession>
<evidence type="ECO:0000256" key="1">
    <source>
        <dbReference type="SAM" id="MobiDB-lite"/>
    </source>
</evidence>